<evidence type="ECO:0000313" key="9">
    <source>
        <dbReference type="EMBL" id="QEW29260.1"/>
    </source>
</evidence>
<name>A0A0T5PE30_9RHOB</name>
<evidence type="ECO:0000256" key="1">
    <source>
        <dbReference type="ARBA" id="ARBA00022729"/>
    </source>
</evidence>
<dbReference type="InterPro" id="IPR005184">
    <property type="entry name" value="DUF306_Meta_HslJ"/>
</dbReference>
<dbReference type="InterPro" id="IPR038670">
    <property type="entry name" value="HslJ-like_sf"/>
</dbReference>
<dbReference type="Gene3D" id="2.40.128.200">
    <property type="match status" value="1"/>
</dbReference>
<dbReference type="STRING" id="540747.SAMN04488031_102398"/>
<evidence type="ECO:0000313" key="8">
    <source>
        <dbReference type="EMBL" id="KRS19424.1"/>
    </source>
</evidence>
<gene>
    <name evidence="9" type="ORF">RIdsm_05103</name>
    <name evidence="8" type="ORF">XM52_00840</name>
</gene>
<dbReference type="Pfam" id="PF09619">
    <property type="entry name" value="YscW"/>
    <property type="match status" value="1"/>
</dbReference>
<reference evidence="8 10" key="1">
    <citation type="submission" date="2015-04" db="EMBL/GenBank/DDBJ databases">
        <title>The draft genome sequence of Roseovarius indicus B108T.</title>
        <authorList>
            <person name="Li G."/>
            <person name="Lai Q."/>
            <person name="Shao Z."/>
            <person name="Yan P."/>
        </authorList>
    </citation>
    <scope>NUCLEOTIDE SEQUENCE [LARGE SCALE GENOMIC DNA]</scope>
    <source>
        <strain evidence="8 10">B108</strain>
    </source>
</reference>
<feature type="domain" description="C-type lysozyme inhibitor" evidence="7">
    <location>
        <begin position="131"/>
        <end position="190"/>
    </location>
</feature>
<dbReference type="PATRIC" id="fig|540747.5.peg.170"/>
<reference evidence="9 11" key="2">
    <citation type="submission" date="2018-08" db="EMBL/GenBank/DDBJ databases">
        <title>Genetic Globetrotter - A new plasmid hitch-hiking vast phylogenetic and geographic distances.</title>
        <authorList>
            <person name="Vollmers J."/>
            <person name="Petersen J."/>
        </authorList>
    </citation>
    <scope>NUCLEOTIDE SEQUENCE [LARGE SCALE GENOMIC DNA]</scope>
    <source>
        <strain evidence="9 11">DSM 26383</strain>
    </source>
</reference>
<keyword evidence="2" id="KW-0472">Membrane</keyword>
<feature type="chain" id="PRO_5010437603" evidence="5">
    <location>
        <begin position="21"/>
        <end position="410"/>
    </location>
</feature>
<dbReference type="Gene3D" id="2.40.128.270">
    <property type="match status" value="1"/>
</dbReference>
<evidence type="ECO:0000259" key="7">
    <source>
        <dbReference type="Pfam" id="PF09864"/>
    </source>
</evidence>
<protein>
    <submittedName>
        <fullName evidence="9">Putative membrane protein</fullName>
    </submittedName>
</protein>
<keyword evidence="3" id="KW-0564">Palmitate</keyword>
<evidence type="ECO:0000313" key="10">
    <source>
        <dbReference type="Proteomes" id="UP000051401"/>
    </source>
</evidence>
<evidence type="ECO:0000256" key="3">
    <source>
        <dbReference type="ARBA" id="ARBA00023139"/>
    </source>
</evidence>
<dbReference type="OrthoDB" id="9809132at2"/>
<evidence type="ECO:0000313" key="11">
    <source>
        <dbReference type="Proteomes" id="UP000325785"/>
    </source>
</evidence>
<dbReference type="InterPro" id="IPR036328">
    <property type="entry name" value="MliC_sf"/>
</dbReference>
<dbReference type="Proteomes" id="UP000325785">
    <property type="component" value="Chromosome"/>
</dbReference>
<dbReference type="AlphaFoldDB" id="A0A0T5PE30"/>
<dbReference type="RefSeq" id="WP_057812304.1">
    <property type="nucleotide sequence ID" value="NZ_CP031598.1"/>
</dbReference>
<dbReference type="PANTHER" id="PTHR35535">
    <property type="entry name" value="HEAT SHOCK PROTEIN HSLJ"/>
    <property type="match status" value="1"/>
</dbReference>
<accession>A0A0T5PE30</accession>
<proteinExistence type="predicted"/>
<sequence length="410" mass="43971">MVRFALSLLLALALSAPAMAQEGARKITGSLVYLQKIALPEGAEVIVEMRGALDSILAEQRFTTDGAQVPLGFEMAVPEGLSGQLNAAIRVDGKAMWIARDIRVDAGSEDVDIGEVRLSQFTPLAFRSRFDCGETTVEFGMIDDTPTLRVGGQDYAMKEMPADDGSRFVAQSDEAVTFWSKGTEAELTLGSEPEPACAKVEETPEPYTAVGNEPGWYVTISEGEAEVVADYGDLRLNTPRPEVETEAGAYILNMPDINARLRLEERICHDDATGMPYPHHAALALDGQELRGCGGDPVSLLTAGAWQIEDIGELGIIDGSNISITFDPDGGASGRTGCNRFTGVYMLDGEGLAFGQMGVTMMGCPEAMMTQEQRMLDALQHVVRFDIDETGALLLIGPAGETLLTARRLA</sequence>
<dbReference type="KEGG" id="rid:RIdsm_05103"/>
<keyword evidence="4" id="KW-0449">Lipoprotein</keyword>
<evidence type="ECO:0000256" key="5">
    <source>
        <dbReference type="SAM" id="SignalP"/>
    </source>
</evidence>
<dbReference type="SUPFAM" id="SSF141488">
    <property type="entry name" value="YdhA-like"/>
    <property type="match status" value="1"/>
</dbReference>
<dbReference type="InterPro" id="IPR039366">
    <property type="entry name" value="Pilotin"/>
</dbReference>
<evidence type="ECO:0000259" key="6">
    <source>
        <dbReference type="Pfam" id="PF03724"/>
    </source>
</evidence>
<evidence type="ECO:0000256" key="4">
    <source>
        <dbReference type="ARBA" id="ARBA00023288"/>
    </source>
</evidence>
<keyword evidence="10" id="KW-1185">Reference proteome</keyword>
<dbReference type="Pfam" id="PF09864">
    <property type="entry name" value="MliC"/>
    <property type="match status" value="1"/>
</dbReference>
<dbReference type="InterPro" id="IPR018660">
    <property type="entry name" value="MliC"/>
</dbReference>
<feature type="signal peptide" evidence="5">
    <location>
        <begin position="1"/>
        <end position="20"/>
    </location>
</feature>
<evidence type="ECO:0000256" key="2">
    <source>
        <dbReference type="ARBA" id="ARBA00023136"/>
    </source>
</evidence>
<feature type="domain" description="DUF306" evidence="6">
    <location>
        <begin position="301"/>
        <end position="405"/>
    </location>
</feature>
<dbReference type="InterPro" id="IPR053147">
    <property type="entry name" value="Hsp_HslJ-like"/>
</dbReference>
<dbReference type="Proteomes" id="UP000051401">
    <property type="component" value="Unassembled WGS sequence"/>
</dbReference>
<dbReference type="Pfam" id="PF03724">
    <property type="entry name" value="META"/>
    <property type="match status" value="1"/>
</dbReference>
<organism evidence="8 10">
    <name type="scientific">Roseovarius indicus</name>
    <dbReference type="NCBI Taxonomy" id="540747"/>
    <lineage>
        <taxon>Bacteria</taxon>
        <taxon>Pseudomonadati</taxon>
        <taxon>Pseudomonadota</taxon>
        <taxon>Alphaproteobacteria</taxon>
        <taxon>Rhodobacterales</taxon>
        <taxon>Roseobacteraceae</taxon>
        <taxon>Roseovarius</taxon>
    </lineage>
</organism>
<dbReference type="EMBL" id="LAXI01000001">
    <property type="protein sequence ID" value="KRS19424.1"/>
    <property type="molecule type" value="Genomic_DNA"/>
</dbReference>
<dbReference type="EMBL" id="CP031598">
    <property type="protein sequence ID" value="QEW29260.1"/>
    <property type="molecule type" value="Genomic_DNA"/>
</dbReference>
<dbReference type="PANTHER" id="PTHR35535:SF1">
    <property type="entry name" value="HEAT SHOCK PROTEIN HSLJ"/>
    <property type="match status" value="1"/>
</dbReference>
<keyword evidence="1 5" id="KW-0732">Signal</keyword>